<proteinExistence type="predicted"/>
<feature type="domain" description="DUF7053" evidence="2">
    <location>
        <begin position="5"/>
        <end position="174"/>
    </location>
</feature>
<dbReference type="Proteomes" id="UP001341245">
    <property type="component" value="Unassembled WGS sequence"/>
</dbReference>
<evidence type="ECO:0000313" key="3">
    <source>
        <dbReference type="EMBL" id="KAK6001334.1"/>
    </source>
</evidence>
<name>A0ABR0TAC3_AURPU</name>
<reference evidence="3 4" key="1">
    <citation type="submission" date="2023-11" db="EMBL/GenBank/DDBJ databases">
        <title>Draft genome sequence and annotation of the polyextremotolerant black yeast-like fungus Aureobasidium pullulans NRRL 62042.</title>
        <authorList>
            <person name="Dielentheis-Frenken M.R.E."/>
            <person name="Wibberg D."/>
            <person name="Blank L.M."/>
            <person name="Tiso T."/>
        </authorList>
    </citation>
    <scope>NUCLEOTIDE SEQUENCE [LARGE SCALE GENOMIC DNA]</scope>
    <source>
        <strain evidence="3 4">NRRL 62042</strain>
    </source>
</reference>
<evidence type="ECO:0000313" key="4">
    <source>
        <dbReference type="Proteomes" id="UP001341245"/>
    </source>
</evidence>
<dbReference type="PANTHER" id="PTHR38117">
    <property type="entry name" value="NACHT AND WD40 DOMAIN PROTEIN"/>
    <property type="match status" value="1"/>
</dbReference>
<dbReference type="Pfam" id="PF23155">
    <property type="entry name" value="DUF7053"/>
    <property type="match status" value="1"/>
</dbReference>
<feature type="region of interest" description="Disordered" evidence="1">
    <location>
        <begin position="203"/>
        <end position="299"/>
    </location>
</feature>
<sequence>MVFWKRSVYTVVTPLPPTVSRETAVQMLHSHSEMIQLNPLVINHAQCKPPANALPDEFHCTWYELTDRVTYLPGVKGQVSYKACFHDLPRGLQTHVYAPAGLEIKEKWSIGGNELDEEREHQELGFGNLGVPREGLYLREDVDMSCNVFLTGFVKKTLNKAHQVLVDRLVVKADLADDKKYREGVRRGSVLMGASTPTGLGLTVASPTITSPRSSQSHSSIGDVHRSHSSMSDVRRSHSSMSDRSFAESTTPATTIRGDQPEAPPLQSIAELEATDKPAEFKGAAFEIQLPPPPPVEMP</sequence>
<dbReference type="PANTHER" id="PTHR38117:SF2">
    <property type="entry name" value="NACHT AND WD40 DOMAIN PROTEIN"/>
    <property type="match status" value="1"/>
</dbReference>
<dbReference type="EMBL" id="JASGXD010000014">
    <property type="protein sequence ID" value="KAK6001334.1"/>
    <property type="molecule type" value="Genomic_DNA"/>
</dbReference>
<dbReference type="InterPro" id="IPR055481">
    <property type="entry name" value="DUF7053"/>
</dbReference>
<keyword evidence="4" id="KW-1185">Reference proteome</keyword>
<feature type="compositionally biased region" description="Pro residues" evidence="1">
    <location>
        <begin position="290"/>
        <end position="299"/>
    </location>
</feature>
<comment type="caution">
    <text evidence="3">The sequence shown here is derived from an EMBL/GenBank/DDBJ whole genome shotgun (WGS) entry which is preliminary data.</text>
</comment>
<feature type="compositionally biased region" description="Polar residues" evidence="1">
    <location>
        <begin position="205"/>
        <end position="220"/>
    </location>
</feature>
<organism evidence="3 4">
    <name type="scientific">Aureobasidium pullulans</name>
    <name type="common">Black yeast</name>
    <name type="synonym">Pullularia pullulans</name>
    <dbReference type="NCBI Taxonomy" id="5580"/>
    <lineage>
        <taxon>Eukaryota</taxon>
        <taxon>Fungi</taxon>
        <taxon>Dikarya</taxon>
        <taxon>Ascomycota</taxon>
        <taxon>Pezizomycotina</taxon>
        <taxon>Dothideomycetes</taxon>
        <taxon>Dothideomycetidae</taxon>
        <taxon>Dothideales</taxon>
        <taxon>Saccotheciaceae</taxon>
        <taxon>Aureobasidium</taxon>
    </lineage>
</organism>
<accession>A0ABR0TAC3</accession>
<protein>
    <recommendedName>
        <fullName evidence="2">DUF7053 domain-containing protein</fullName>
    </recommendedName>
</protein>
<evidence type="ECO:0000259" key="2">
    <source>
        <dbReference type="Pfam" id="PF23155"/>
    </source>
</evidence>
<evidence type="ECO:0000256" key="1">
    <source>
        <dbReference type="SAM" id="MobiDB-lite"/>
    </source>
</evidence>
<gene>
    <name evidence="3" type="ORF">QM012_002665</name>
</gene>